<reference evidence="1 2" key="1">
    <citation type="submission" date="2023-06" db="EMBL/GenBank/DDBJ databases">
        <title>Marinobacter azerbaijanicus a moderately halophilic, isolated from Urmia Lake in Azerbaijan region of Iran.</title>
        <authorList>
            <person name="Sanchez-Porro C."/>
            <person name="Aghdam E.M."/>
            <person name="Saheb S.M."/>
            <person name="Tarhriz V."/>
            <person name="Kazemi E."/>
            <person name="Ammozegar M.A."/>
            <person name="Ventosa A."/>
            <person name="Hejazi M.S."/>
        </authorList>
    </citation>
    <scope>NUCLEOTIDE SEQUENCE [LARGE SCALE GENOMIC DNA]</scope>
    <source>
        <strain evidence="1 2">TBZ242</strain>
    </source>
</reference>
<name>A0ABT7IIG0_9GAMM</name>
<accession>A0ABT7IIG0</accession>
<gene>
    <name evidence="1" type="ORF">QPM17_22775</name>
</gene>
<keyword evidence="2" id="KW-1185">Reference proteome</keyword>
<dbReference type="Proteomes" id="UP001227964">
    <property type="component" value="Unassembled WGS sequence"/>
</dbReference>
<dbReference type="RefSeq" id="WP_285394043.1">
    <property type="nucleotide sequence ID" value="NZ_JASSVS010000028.1"/>
</dbReference>
<protein>
    <recommendedName>
        <fullName evidence="3">Helicase HerA central domain-containing protein</fullName>
    </recommendedName>
</protein>
<organism evidence="1 2">
    <name type="scientific">Marinobacter azerbaijanicus</name>
    <dbReference type="NCBI Taxonomy" id="3050455"/>
    <lineage>
        <taxon>Bacteria</taxon>
        <taxon>Pseudomonadati</taxon>
        <taxon>Pseudomonadota</taxon>
        <taxon>Gammaproteobacteria</taxon>
        <taxon>Pseudomonadales</taxon>
        <taxon>Marinobacteraceae</taxon>
        <taxon>Marinobacter</taxon>
    </lineage>
</organism>
<dbReference type="InterPro" id="IPR027417">
    <property type="entry name" value="P-loop_NTPase"/>
</dbReference>
<evidence type="ECO:0000313" key="2">
    <source>
        <dbReference type="Proteomes" id="UP001227964"/>
    </source>
</evidence>
<comment type="caution">
    <text evidence="1">The sequence shown here is derived from an EMBL/GenBank/DDBJ whole genome shotgun (WGS) entry which is preliminary data.</text>
</comment>
<proteinExistence type="predicted"/>
<sequence>MKVDTSLNASIGVVCGSSGSGKSVVIKKSLLKVPRLLVWDIDDEYTGPQGVPGVQRFSSMEKLARAVATAKKGRFAYVGPVTKFGAWCRLAFAWGNCLAVAEELAGVTSPGKAPPEWHTLVSRGRKRGIALIGVTQRPAESDKTIMGNASFIRVGRLSRAQDRRYMASEIDVPERYVNGLENLQYISKSMAKNEYFAGTIKVPEKGTPSLTKVRITENPLTIER</sequence>
<evidence type="ECO:0000313" key="1">
    <source>
        <dbReference type="EMBL" id="MDL0433969.1"/>
    </source>
</evidence>
<dbReference type="SUPFAM" id="SSF52540">
    <property type="entry name" value="P-loop containing nucleoside triphosphate hydrolases"/>
    <property type="match status" value="1"/>
</dbReference>
<dbReference type="EMBL" id="JASSVS010000028">
    <property type="protein sequence ID" value="MDL0433969.1"/>
    <property type="molecule type" value="Genomic_DNA"/>
</dbReference>
<dbReference type="Gene3D" id="3.40.50.300">
    <property type="entry name" value="P-loop containing nucleotide triphosphate hydrolases"/>
    <property type="match status" value="1"/>
</dbReference>
<evidence type="ECO:0008006" key="3">
    <source>
        <dbReference type="Google" id="ProtNLM"/>
    </source>
</evidence>